<name>A0ABW6RIQ4_9ACTN</name>
<evidence type="ECO:0000313" key="2">
    <source>
        <dbReference type="Proteomes" id="UP001601976"/>
    </source>
</evidence>
<sequence length="187" mass="19822">MIPVHADALGLRCFVYARTPGPGRDGRQPWLLGVLPGGGLELPSVRLAGDTAPADAALRAVARLTGRAPRLVVPPVPPLGQPGAAEPVFPPPWWIRAPHSGPYETEYEYVMTLPGAPPAGLAWMELAVARARAHAEDDENLHLATALGTVLEPLLEGKITPSVIRAMTLGHSRRDVGRPRSSAAAPW</sequence>
<reference evidence="1 2" key="1">
    <citation type="submission" date="2024-10" db="EMBL/GenBank/DDBJ databases">
        <title>The Natural Products Discovery Center: Release of the First 8490 Sequenced Strains for Exploring Actinobacteria Biosynthetic Diversity.</title>
        <authorList>
            <person name="Kalkreuter E."/>
            <person name="Kautsar S.A."/>
            <person name="Yang D."/>
            <person name="Bader C.D."/>
            <person name="Teijaro C.N."/>
            <person name="Fluegel L."/>
            <person name="Davis C.M."/>
            <person name="Simpson J.R."/>
            <person name="Lauterbach L."/>
            <person name="Steele A.D."/>
            <person name="Gui C."/>
            <person name="Meng S."/>
            <person name="Li G."/>
            <person name="Viehrig K."/>
            <person name="Ye F."/>
            <person name="Su P."/>
            <person name="Kiefer A.F."/>
            <person name="Nichols A."/>
            <person name="Cepeda A.J."/>
            <person name="Yan W."/>
            <person name="Fan B."/>
            <person name="Jiang Y."/>
            <person name="Adhikari A."/>
            <person name="Zheng C.-J."/>
            <person name="Schuster L."/>
            <person name="Cowan T.M."/>
            <person name="Smanski M.J."/>
            <person name="Chevrette M.G."/>
            <person name="De Carvalho L.P.S."/>
            <person name="Shen B."/>
        </authorList>
    </citation>
    <scope>NUCLEOTIDE SEQUENCE [LARGE SCALE GENOMIC DNA]</scope>
    <source>
        <strain evidence="1 2">NPDC003029</strain>
    </source>
</reference>
<dbReference type="EMBL" id="JBIAPK010000005">
    <property type="protein sequence ID" value="MFF3340502.1"/>
    <property type="molecule type" value="Genomic_DNA"/>
</dbReference>
<evidence type="ECO:0008006" key="3">
    <source>
        <dbReference type="Google" id="ProtNLM"/>
    </source>
</evidence>
<evidence type="ECO:0000313" key="1">
    <source>
        <dbReference type="EMBL" id="MFF3340502.1"/>
    </source>
</evidence>
<comment type="caution">
    <text evidence="1">The sequence shown here is derived from an EMBL/GenBank/DDBJ whole genome shotgun (WGS) entry which is preliminary data.</text>
</comment>
<organism evidence="1 2">
    <name type="scientific">Streptomyces flavidovirens</name>
    <dbReference type="NCBI Taxonomy" id="67298"/>
    <lineage>
        <taxon>Bacteria</taxon>
        <taxon>Bacillati</taxon>
        <taxon>Actinomycetota</taxon>
        <taxon>Actinomycetes</taxon>
        <taxon>Kitasatosporales</taxon>
        <taxon>Streptomycetaceae</taxon>
        <taxon>Streptomyces</taxon>
    </lineage>
</organism>
<keyword evidence="2" id="KW-1185">Reference proteome</keyword>
<protein>
    <recommendedName>
        <fullName evidence="3">NUDIX hydrolase</fullName>
    </recommendedName>
</protein>
<gene>
    <name evidence="1" type="ORF">ACFYWW_17465</name>
</gene>
<dbReference type="RefSeq" id="WP_387896097.1">
    <property type="nucleotide sequence ID" value="NZ_JBIAPK010000005.1"/>
</dbReference>
<accession>A0ABW6RIQ4</accession>
<proteinExistence type="predicted"/>
<dbReference type="Proteomes" id="UP001601976">
    <property type="component" value="Unassembled WGS sequence"/>
</dbReference>